<sequence length="452" mass="50933">MNSRISIASRLERLPWTSMHTKLLALLTLGEFFELYDWFVGGFVAVPLASYFHVPLTTSLYYTVAIFYLGAFVGCILFTYIGDSMGRRTALIINMVIAGIGFLITPFMPNIYLYGLIRFITGLGVGPESILVVDVLTTEFFPARIRGRALARAYTAAWVAPIVVAALAYALLPHRYLLYGWQWLYIIAGIGIVLIIPWRFLIPESPRWLESRGKYEEADRIVSIFEEVARREKGELPQPIPVEVTTVQRVPIGDLFKGEYRRRTIMLWIFEFLQTGVYYGFASLAPSVLFVKGITLVKTLQYSLLIYTGYFISSLISMFIIDSVKFDRKWQTAIIMLVMGFVGLAFGFSLTPAEAVSTGFLFALLANIFSNAFHQYAAELYPTRIRAFADGIQYGLSRLGNYVWLTLLPIVLTTYGATAMYTIVLILAIITFLDVTILGPRASQIVVEKLSR</sequence>
<feature type="transmembrane region" description="Helical" evidence="6">
    <location>
        <begin position="333"/>
        <end position="353"/>
    </location>
</feature>
<dbReference type="SUPFAM" id="SSF103473">
    <property type="entry name" value="MFS general substrate transporter"/>
    <property type="match status" value="1"/>
</dbReference>
<dbReference type="PANTHER" id="PTHR23511">
    <property type="entry name" value="SYNAPTIC VESICLE GLYCOPROTEIN 2"/>
    <property type="match status" value="1"/>
</dbReference>
<dbReference type="InterPro" id="IPR036259">
    <property type="entry name" value="MFS_trans_sf"/>
</dbReference>
<evidence type="ECO:0000256" key="6">
    <source>
        <dbReference type="SAM" id="Phobius"/>
    </source>
</evidence>
<evidence type="ECO:0000256" key="3">
    <source>
        <dbReference type="ARBA" id="ARBA00022692"/>
    </source>
</evidence>
<dbReference type="PANTHER" id="PTHR23511:SF34">
    <property type="entry name" value="SYNAPTIC VESICLE GLYCOPROTEIN 2"/>
    <property type="match status" value="1"/>
</dbReference>
<dbReference type="CDD" id="cd17316">
    <property type="entry name" value="MFS_SV2_like"/>
    <property type="match status" value="1"/>
</dbReference>
<feature type="domain" description="Major facilitator superfamily (MFS) profile" evidence="7">
    <location>
        <begin position="23"/>
        <end position="443"/>
    </location>
</feature>
<feature type="transmembrane region" description="Helical" evidence="6">
    <location>
        <begin position="149"/>
        <end position="171"/>
    </location>
</feature>
<evidence type="ECO:0000256" key="5">
    <source>
        <dbReference type="ARBA" id="ARBA00023136"/>
    </source>
</evidence>
<organism evidence="8 9">
    <name type="scientific">Vulcanisaeta souniana JCM 11219</name>
    <dbReference type="NCBI Taxonomy" id="1293586"/>
    <lineage>
        <taxon>Archaea</taxon>
        <taxon>Thermoproteota</taxon>
        <taxon>Thermoprotei</taxon>
        <taxon>Thermoproteales</taxon>
        <taxon>Thermoproteaceae</taxon>
        <taxon>Vulcanisaeta</taxon>
    </lineage>
</organism>
<proteinExistence type="predicted"/>
<keyword evidence="5 6" id="KW-0472">Membrane</keyword>
<dbReference type="PROSITE" id="PS50850">
    <property type="entry name" value="MFS"/>
    <property type="match status" value="1"/>
</dbReference>
<keyword evidence="9" id="KW-1185">Reference proteome</keyword>
<comment type="subcellular location">
    <subcellularLocation>
        <location evidence="1">Membrane</location>
        <topology evidence="1">Multi-pass membrane protein</topology>
    </subcellularLocation>
</comment>
<evidence type="ECO:0000313" key="9">
    <source>
        <dbReference type="Proteomes" id="UP001060771"/>
    </source>
</evidence>
<accession>A0ABN6SXS4</accession>
<dbReference type="EMBL" id="AP026830">
    <property type="protein sequence ID" value="BDR93221.1"/>
    <property type="molecule type" value="Genomic_DNA"/>
</dbReference>
<dbReference type="InterPro" id="IPR020846">
    <property type="entry name" value="MFS_dom"/>
</dbReference>
<name>A0ABN6SXS4_9CREN</name>
<keyword evidence="2" id="KW-0813">Transport</keyword>
<feature type="transmembrane region" description="Helical" evidence="6">
    <location>
        <begin position="89"/>
        <end position="109"/>
    </location>
</feature>
<dbReference type="Pfam" id="PF00083">
    <property type="entry name" value="Sugar_tr"/>
    <property type="match status" value="1"/>
</dbReference>
<evidence type="ECO:0000259" key="7">
    <source>
        <dbReference type="PROSITE" id="PS50850"/>
    </source>
</evidence>
<evidence type="ECO:0000256" key="2">
    <source>
        <dbReference type="ARBA" id="ARBA00022448"/>
    </source>
</evidence>
<gene>
    <name evidence="8" type="ORF">Vsou_23140</name>
</gene>
<feature type="transmembrane region" description="Helical" evidence="6">
    <location>
        <begin position="183"/>
        <end position="202"/>
    </location>
</feature>
<feature type="transmembrane region" description="Helical" evidence="6">
    <location>
        <begin position="115"/>
        <end position="137"/>
    </location>
</feature>
<feature type="transmembrane region" description="Helical" evidence="6">
    <location>
        <begin position="265"/>
        <end position="282"/>
    </location>
</feature>
<evidence type="ECO:0000313" key="8">
    <source>
        <dbReference type="EMBL" id="BDR93221.1"/>
    </source>
</evidence>
<protein>
    <submittedName>
        <fullName evidence="8">MFS transporter</fullName>
    </submittedName>
</protein>
<dbReference type="InterPro" id="IPR005828">
    <property type="entry name" value="MFS_sugar_transport-like"/>
</dbReference>
<evidence type="ECO:0000256" key="4">
    <source>
        <dbReference type="ARBA" id="ARBA00022989"/>
    </source>
</evidence>
<reference evidence="9" key="1">
    <citation type="submission" date="2022-09" db="EMBL/GenBank/DDBJ databases">
        <title>Complete genome sequence of Vulcanisaeta souniana.</title>
        <authorList>
            <person name="Kato S."/>
            <person name="Itoh T."/>
            <person name="Ohkuma M."/>
        </authorList>
    </citation>
    <scope>NUCLEOTIDE SEQUENCE [LARGE SCALE GENOMIC DNA]</scope>
    <source>
        <strain evidence="9">JCM 11219</strain>
    </source>
</reference>
<keyword evidence="3 6" id="KW-0812">Transmembrane</keyword>
<dbReference type="Gene3D" id="1.20.1250.20">
    <property type="entry name" value="MFS general substrate transporter like domains"/>
    <property type="match status" value="1"/>
</dbReference>
<evidence type="ECO:0000256" key="1">
    <source>
        <dbReference type="ARBA" id="ARBA00004141"/>
    </source>
</evidence>
<feature type="transmembrane region" description="Helical" evidence="6">
    <location>
        <begin position="60"/>
        <end position="82"/>
    </location>
</feature>
<feature type="transmembrane region" description="Helical" evidence="6">
    <location>
        <begin position="302"/>
        <end position="321"/>
    </location>
</feature>
<keyword evidence="4 6" id="KW-1133">Transmembrane helix</keyword>
<dbReference type="Proteomes" id="UP001060771">
    <property type="component" value="Chromosome"/>
</dbReference>